<evidence type="ECO:0000313" key="8">
    <source>
        <dbReference type="Proteomes" id="UP000268162"/>
    </source>
</evidence>
<evidence type="ECO:0000259" key="6">
    <source>
        <dbReference type="PROSITE" id="PS50157"/>
    </source>
</evidence>
<evidence type="ECO:0000256" key="5">
    <source>
        <dbReference type="PROSITE-ProRule" id="PRU00042"/>
    </source>
</evidence>
<keyword evidence="2" id="KW-0677">Repeat</keyword>
<dbReference type="SUPFAM" id="SSF57667">
    <property type="entry name" value="beta-beta-alpha zinc fingers"/>
    <property type="match status" value="1"/>
</dbReference>
<organism evidence="7 8">
    <name type="scientific">Dimargaris cristalligena</name>
    <dbReference type="NCBI Taxonomy" id="215637"/>
    <lineage>
        <taxon>Eukaryota</taxon>
        <taxon>Fungi</taxon>
        <taxon>Fungi incertae sedis</taxon>
        <taxon>Zoopagomycota</taxon>
        <taxon>Kickxellomycotina</taxon>
        <taxon>Dimargaritomycetes</taxon>
        <taxon>Dimargaritales</taxon>
        <taxon>Dimargaritaceae</taxon>
        <taxon>Dimargaris</taxon>
    </lineage>
</organism>
<dbReference type="PROSITE" id="PS00028">
    <property type="entry name" value="ZINC_FINGER_C2H2_1"/>
    <property type="match status" value="2"/>
</dbReference>
<keyword evidence="3 5" id="KW-0863">Zinc-finger</keyword>
<evidence type="ECO:0000256" key="4">
    <source>
        <dbReference type="ARBA" id="ARBA00022833"/>
    </source>
</evidence>
<evidence type="ECO:0000256" key="1">
    <source>
        <dbReference type="ARBA" id="ARBA00022723"/>
    </source>
</evidence>
<evidence type="ECO:0000256" key="3">
    <source>
        <dbReference type="ARBA" id="ARBA00022771"/>
    </source>
</evidence>
<feature type="domain" description="C2H2-type" evidence="6">
    <location>
        <begin position="29"/>
        <end position="53"/>
    </location>
</feature>
<dbReference type="GO" id="GO:0031519">
    <property type="term" value="C:PcG protein complex"/>
    <property type="evidence" value="ECO:0007669"/>
    <property type="project" value="TreeGrafter"/>
</dbReference>
<dbReference type="PANTHER" id="PTHR14003:SF19">
    <property type="entry name" value="YY2 TRANSCRIPTION FACTOR"/>
    <property type="match status" value="1"/>
</dbReference>
<sequence>CSHAGCSAHFRRLEHLRRHNLIHTNEKPHRCTVPGCDKRFARRDNLSQHIDTH</sequence>
<accession>A0A4P9ZVI8</accession>
<dbReference type="InterPro" id="IPR013087">
    <property type="entry name" value="Znf_C2H2_type"/>
</dbReference>
<dbReference type="EMBL" id="ML002471">
    <property type="protein sequence ID" value="RKP37607.1"/>
    <property type="molecule type" value="Genomic_DNA"/>
</dbReference>
<reference evidence="8" key="1">
    <citation type="journal article" date="2018" name="Nat. Microbiol.">
        <title>Leveraging single-cell genomics to expand the fungal tree of life.</title>
        <authorList>
            <person name="Ahrendt S.R."/>
            <person name="Quandt C.A."/>
            <person name="Ciobanu D."/>
            <person name="Clum A."/>
            <person name="Salamov A."/>
            <person name="Andreopoulos B."/>
            <person name="Cheng J.F."/>
            <person name="Woyke T."/>
            <person name="Pelin A."/>
            <person name="Henrissat B."/>
            <person name="Reynolds N.K."/>
            <person name="Benny G.L."/>
            <person name="Smith M.E."/>
            <person name="James T.Y."/>
            <person name="Grigoriev I.V."/>
        </authorList>
    </citation>
    <scope>NUCLEOTIDE SEQUENCE [LARGE SCALE GENOMIC DNA]</scope>
    <source>
        <strain evidence="8">RSA 468</strain>
    </source>
</reference>
<dbReference type="GO" id="GO:0000981">
    <property type="term" value="F:DNA-binding transcription factor activity, RNA polymerase II-specific"/>
    <property type="evidence" value="ECO:0007669"/>
    <property type="project" value="TreeGrafter"/>
</dbReference>
<feature type="domain" description="C2H2-type" evidence="6">
    <location>
        <begin position="1"/>
        <end position="28"/>
    </location>
</feature>
<dbReference type="Gene3D" id="3.30.160.60">
    <property type="entry name" value="Classic Zinc Finger"/>
    <property type="match status" value="2"/>
</dbReference>
<feature type="non-terminal residue" evidence="7">
    <location>
        <position position="53"/>
    </location>
</feature>
<dbReference type="GO" id="GO:0008270">
    <property type="term" value="F:zinc ion binding"/>
    <property type="evidence" value="ECO:0007669"/>
    <property type="project" value="UniProtKB-KW"/>
</dbReference>
<keyword evidence="8" id="KW-1185">Reference proteome</keyword>
<proteinExistence type="predicted"/>
<dbReference type="GO" id="GO:0000785">
    <property type="term" value="C:chromatin"/>
    <property type="evidence" value="ECO:0007669"/>
    <property type="project" value="TreeGrafter"/>
</dbReference>
<dbReference type="FunFam" id="3.30.160.60:FF:000125">
    <property type="entry name" value="Putative zinc finger protein 143"/>
    <property type="match status" value="1"/>
</dbReference>
<name>A0A4P9ZVI8_9FUNG</name>
<dbReference type="AlphaFoldDB" id="A0A4P9ZVI8"/>
<keyword evidence="1" id="KW-0479">Metal-binding</keyword>
<dbReference type="Pfam" id="PF00096">
    <property type="entry name" value="zf-C2H2"/>
    <property type="match status" value="1"/>
</dbReference>
<dbReference type="STRING" id="215637.A0A4P9ZVI8"/>
<feature type="non-terminal residue" evidence="7">
    <location>
        <position position="1"/>
    </location>
</feature>
<dbReference type="Proteomes" id="UP000268162">
    <property type="component" value="Unassembled WGS sequence"/>
</dbReference>
<dbReference type="GO" id="GO:0000978">
    <property type="term" value="F:RNA polymerase II cis-regulatory region sequence-specific DNA binding"/>
    <property type="evidence" value="ECO:0007669"/>
    <property type="project" value="TreeGrafter"/>
</dbReference>
<evidence type="ECO:0000256" key="2">
    <source>
        <dbReference type="ARBA" id="ARBA00022737"/>
    </source>
</evidence>
<dbReference type="PROSITE" id="PS50157">
    <property type="entry name" value="ZINC_FINGER_C2H2_2"/>
    <property type="match status" value="2"/>
</dbReference>
<protein>
    <recommendedName>
        <fullName evidence="6">C2H2-type domain-containing protein</fullName>
    </recommendedName>
</protein>
<dbReference type="GO" id="GO:0005667">
    <property type="term" value="C:transcription regulator complex"/>
    <property type="evidence" value="ECO:0007669"/>
    <property type="project" value="TreeGrafter"/>
</dbReference>
<dbReference type="SMART" id="SM00355">
    <property type="entry name" value="ZnF_C2H2"/>
    <property type="match status" value="2"/>
</dbReference>
<evidence type="ECO:0000313" key="7">
    <source>
        <dbReference type="EMBL" id="RKP37607.1"/>
    </source>
</evidence>
<dbReference type="InterPro" id="IPR036236">
    <property type="entry name" value="Znf_C2H2_sf"/>
</dbReference>
<gene>
    <name evidence="7" type="ORF">BJ085DRAFT_8681</name>
</gene>
<keyword evidence="4" id="KW-0862">Zinc</keyword>
<dbReference type="PANTHER" id="PTHR14003">
    <property type="entry name" value="TRANSCRIPTIONAL REPRESSOR PROTEIN YY"/>
    <property type="match status" value="1"/>
</dbReference>